<proteinExistence type="predicted"/>
<gene>
    <name evidence="3" type="ORF">MSEDJ_15780</name>
</gene>
<evidence type="ECO:0000259" key="2">
    <source>
        <dbReference type="Pfam" id="PF18427"/>
    </source>
</evidence>
<dbReference type="SUPFAM" id="SSF53067">
    <property type="entry name" value="Actin-like ATPase domain"/>
    <property type="match status" value="1"/>
</dbReference>
<dbReference type="SUPFAM" id="SSF82317">
    <property type="entry name" value="Swiveling domain of dehydratase reactivase alpha subunit"/>
    <property type="match status" value="1"/>
</dbReference>
<reference evidence="3 4" key="1">
    <citation type="journal article" date="2019" name="Emerg. Microbes Infect.">
        <title>Comprehensive subspecies identification of 175 nontuberculous mycobacteria species based on 7547 genomic profiles.</title>
        <authorList>
            <person name="Matsumoto Y."/>
            <person name="Kinjo T."/>
            <person name="Motooka D."/>
            <person name="Nabeya D."/>
            <person name="Jung N."/>
            <person name="Uechi K."/>
            <person name="Horii T."/>
            <person name="Iida T."/>
            <person name="Fujita J."/>
            <person name="Nakamura S."/>
        </authorList>
    </citation>
    <scope>NUCLEOTIDE SEQUENCE [LARGE SCALE GENOMIC DNA]</scope>
    <source>
        <strain evidence="3 4">JCM 17899</strain>
    </source>
</reference>
<dbReference type="Gene3D" id="3.30.420.40">
    <property type="match status" value="2"/>
</dbReference>
<sequence length="578" mass="60221">MTLVGGIDVGNHTTEIVLAESSNGHVRMLAHGNAHTRDRKGSYDSLEGATALLHKMEVEHDLRVDELLLSELRPVDTATTPISITAPTHAPLRSMRHRHASTPAGSGVAVGRHVTLAALVQPVWHDQVVVSVPSGTDFDYAASAITAALAREWQIVGVLVADDDAVLIHNRIPIDLPIVDEVDLTGLAMGACVAVEVVERGRAYRALTDPIALSATFGLPHEVLSDVARFARELSDAPALAITLDERPAQPQSTSIDFADVYTGGRLIRYPVAEAADLLHTAPVGSVAYVKLNTMPSASAGLSVDDAYFTSLAAIDDGSWLRRGTVDTRGSVVALLATDVVSDAATTVATLTGRPTRTVAGEPRAAAAGALTTPGVPPGTMVCDIGGGTVDLIADDTVVTAAGAGESITSAVAAVLGIPRALAERVKRSPAILVEGPHIAHEEDGRREFLPTPAAADTIGRLCTRGTAGLVPFVHSLAPEEWRSLRLAIKQQTVAANIARCLRSFGNQPAALLLAGGGALDDELMRTVGELMRATGVVVGRANVDSIHGPRYAVASGLVHLDACSRSQSTTHEAEASS</sequence>
<dbReference type="Gene3D" id="3.50.30.70">
    <property type="entry name" value="Swiveling domain of dehydratase reactivase alpha subunit"/>
    <property type="match status" value="1"/>
</dbReference>
<dbReference type="InterPro" id="IPR050696">
    <property type="entry name" value="FtsA/MreB"/>
</dbReference>
<feature type="domain" description="DD-reactivating factor swiveling" evidence="2">
    <location>
        <begin position="98"/>
        <end position="234"/>
    </location>
</feature>
<dbReference type="InterPro" id="IPR040916">
    <property type="entry name" value="DDR_swiveling"/>
</dbReference>
<keyword evidence="4" id="KW-1185">Reference proteome</keyword>
<dbReference type="Proteomes" id="UP000467193">
    <property type="component" value="Chromosome"/>
</dbReference>
<name>A0A7I7QMG6_9MYCO</name>
<dbReference type="InterPro" id="IPR043129">
    <property type="entry name" value="ATPase_NBD"/>
</dbReference>
<dbReference type="AlphaFoldDB" id="A0A7I7QMG6"/>
<dbReference type="Gene3D" id="3.90.470.30">
    <property type="match status" value="1"/>
</dbReference>
<dbReference type="InterPro" id="IPR012340">
    <property type="entry name" value="NA-bd_OB-fold"/>
</dbReference>
<evidence type="ECO:0000313" key="3">
    <source>
        <dbReference type="EMBL" id="BBY27482.1"/>
    </source>
</evidence>
<dbReference type="KEGG" id="msei:MSEDJ_15780"/>
<dbReference type="InterPro" id="IPR030994">
    <property type="entry name" value="DDR_dom"/>
</dbReference>
<accession>A0A7I7QMG6</accession>
<evidence type="ECO:0000313" key="4">
    <source>
        <dbReference type="Proteomes" id="UP000467193"/>
    </source>
</evidence>
<dbReference type="PANTHER" id="PTHR32432">
    <property type="entry name" value="CELL DIVISION PROTEIN FTSA-RELATED"/>
    <property type="match status" value="1"/>
</dbReference>
<dbReference type="PANTHER" id="PTHR32432:SF3">
    <property type="entry name" value="ETHANOLAMINE UTILIZATION PROTEIN EUTJ"/>
    <property type="match status" value="1"/>
</dbReference>
<protein>
    <submittedName>
        <fullName evidence="3">Diol dehydratase reactivation protein</fullName>
    </submittedName>
</protein>
<dbReference type="InterPro" id="IPR028975">
    <property type="entry name" value="DDRA_swiveling_dom_sf"/>
</dbReference>
<dbReference type="Gene3D" id="2.40.50.140">
    <property type="entry name" value="Nucleic acid-binding proteins"/>
    <property type="match status" value="1"/>
</dbReference>
<dbReference type="Pfam" id="PF18427">
    <property type="entry name" value="DDR_swiveling"/>
    <property type="match status" value="1"/>
</dbReference>
<evidence type="ECO:0000259" key="1">
    <source>
        <dbReference type="Pfam" id="PF08841"/>
    </source>
</evidence>
<feature type="domain" description="Diol dehydratase reactivase ATPase-like" evidence="1">
    <location>
        <begin position="260"/>
        <end position="560"/>
    </location>
</feature>
<organism evidence="3 4">
    <name type="scientific">Mycolicibacterium sediminis</name>
    <dbReference type="NCBI Taxonomy" id="1286180"/>
    <lineage>
        <taxon>Bacteria</taxon>
        <taxon>Bacillati</taxon>
        <taxon>Actinomycetota</taxon>
        <taxon>Actinomycetes</taxon>
        <taxon>Mycobacteriales</taxon>
        <taxon>Mycobacteriaceae</taxon>
        <taxon>Mycolicibacterium</taxon>
    </lineage>
</organism>
<dbReference type="EMBL" id="AP022588">
    <property type="protein sequence ID" value="BBY27482.1"/>
    <property type="molecule type" value="Genomic_DNA"/>
</dbReference>
<dbReference type="RefSeq" id="WP_163796366.1">
    <property type="nucleotide sequence ID" value="NZ_AP022588.1"/>
</dbReference>
<dbReference type="Pfam" id="PF08841">
    <property type="entry name" value="DDR"/>
    <property type="match status" value="1"/>
</dbReference>